<reference evidence="2 3" key="2">
    <citation type="journal article" date="2008" name="Int. J. Syst. Evol. Microbiol.">
        <title>Methanocella paludicola gen. nov., sp. nov., a methane-producing archaeon, the first isolate of the lineage 'Rice Cluster I', and proposal of the new archaeal order Methanocellales ord. nov.</title>
        <authorList>
            <person name="Sakai S."/>
            <person name="Imachi H."/>
            <person name="Hanada S."/>
            <person name="Ohashi A."/>
            <person name="Harada H."/>
            <person name="Kamagata Y."/>
        </authorList>
    </citation>
    <scope>NUCLEOTIDE SEQUENCE [LARGE SCALE GENOMIC DNA]</scope>
    <source>
        <strain evidence="3">DSM 17711 / JCM 13418 / NBRC 101707 / SANAE</strain>
    </source>
</reference>
<sequence length="177" mass="18755">MKNITGLMAAIIGFLFGAVLQRAGASDYDKLTGMLRFTDLDLLKMMMTAIGTAAIGIYMLSRRGIEHFTVKPLQVLMMAVGGLVFGTGFALNGYCPGTGIIASMEGKKDAIIAMAGGLLGSLAFAFARPSIDKCLARPDYGKLTVDKVIKKDPLVTAIAFGICMIATAVLLNAIKRR</sequence>
<reference evidence="2 3" key="1">
    <citation type="journal article" date="2007" name="Appl. Environ. Microbiol.">
        <title>Isolation of key methanogens for global methane emission from rice paddy fields: a novel isolate affiliated with the clone cluster rice cluster I.</title>
        <authorList>
            <person name="Sakai S."/>
            <person name="Imachi H."/>
            <person name="Sekiguchi Y."/>
            <person name="Ohashi A."/>
            <person name="Harada H."/>
            <person name="Kamagata Y."/>
        </authorList>
    </citation>
    <scope>NUCLEOTIDE SEQUENCE [LARGE SCALE GENOMIC DNA]</scope>
    <source>
        <strain evidence="3">DSM 17711 / JCM 13418 / NBRC 101707 / SANAE</strain>
    </source>
</reference>
<feature type="transmembrane region" description="Helical" evidence="1">
    <location>
        <begin position="41"/>
        <end position="61"/>
    </location>
</feature>
<keyword evidence="1" id="KW-0472">Membrane</keyword>
<feature type="transmembrane region" description="Helical" evidence="1">
    <location>
        <begin position="152"/>
        <end position="174"/>
    </location>
</feature>
<dbReference type="InParanoid" id="D1YY31"/>
<dbReference type="STRING" id="304371.MCP_1281"/>
<evidence type="ECO:0000313" key="2">
    <source>
        <dbReference type="EMBL" id="BAI61353.1"/>
    </source>
</evidence>
<organism evidence="2 3">
    <name type="scientific">Methanocella paludicola (strain DSM 17711 / JCM 13418 / NBRC 101707 / SANAE)</name>
    <dbReference type="NCBI Taxonomy" id="304371"/>
    <lineage>
        <taxon>Archaea</taxon>
        <taxon>Methanobacteriati</taxon>
        <taxon>Methanobacteriota</taxon>
        <taxon>Stenosarchaea group</taxon>
        <taxon>Methanomicrobia</taxon>
        <taxon>Methanocellales</taxon>
        <taxon>Methanocellaceae</taxon>
        <taxon>Methanocella</taxon>
    </lineage>
</organism>
<feature type="transmembrane region" description="Helical" evidence="1">
    <location>
        <begin position="73"/>
        <end position="91"/>
    </location>
</feature>
<dbReference type="Pfam" id="PF04143">
    <property type="entry name" value="Sulf_transp"/>
    <property type="match status" value="1"/>
</dbReference>
<dbReference type="RefSeq" id="WP_012900032.1">
    <property type="nucleotide sequence ID" value="NC_013665.1"/>
</dbReference>
<evidence type="ECO:0000256" key="1">
    <source>
        <dbReference type="SAM" id="Phobius"/>
    </source>
</evidence>
<dbReference type="OrthoDB" id="117923at2157"/>
<dbReference type="EMBL" id="AP011532">
    <property type="protein sequence ID" value="BAI61353.1"/>
    <property type="molecule type" value="Genomic_DNA"/>
</dbReference>
<gene>
    <name evidence="2" type="ordered locus">MCP_1281</name>
</gene>
<evidence type="ECO:0000313" key="3">
    <source>
        <dbReference type="Proteomes" id="UP000001882"/>
    </source>
</evidence>
<accession>D1YY31</accession>
<dbReference type="AlphaFoldDB" id="D1YY31"/>
<protein>
    <submittedName>
        <fullName evidence="2">Uncharacterized protein</fullName>
    </submittedName>
</protein>
<keyword evidence="3" id="KW-1185">Reference proteome</keyword>
<name>D1YY31_METPS</name>
<keyword evidence="1" id="KW-0812">Transmembrane</keyword>
<dbReference type="KEGG" id="mpd:MCP_1281"/>
<dbReference type="Proteomes" id="UP000001882">
    <property type="component" value="Chromosome"/>
</dbReference>
<keyword evidence="1" id="KW-1133">Transmembrane helix</keyword>
<dbReference type="InterPro" id="IPR007272">
    <property type="entry name" value="Sulf_transp_TsuA/YedE"/>
</dbReference>
<dbReference type="GeneID" id="8681257"/>
<proteinExistence type="predicted"/>
<dbReference type="eggNOG" id="arCOG05331">
    <property type="taxonomic scope" value="Archaea"/>
</dbReference>
<feature type="transmembrane region" description="Helical" evidence="1">
    <location>
        <begin position="111"/>
        <end position="131"/>
    </location>
</feature>
<reference evidence="3" key="3">
    <citation type="journal article" date="2011" name="PLoS ONE">
        <title>Genome sequence of a mesophilic hydrogenotrophic methanogen Methanocella paludicola, the first cultivated representative of the order Methanocellales.</title>
        <authorList>
            <person name="Sakai S."/>
            <person name="Takaki Y."/>
            <person name="Shimamura S."/>
            <person name="Sekine M."/>
            <person name="Tajima T."/>
            <person name="Kosugi H."/>
            <person name="Ichikawa N."/>
            <person name="Tasumi E."/>
            <person name="Hiraki A.T."/>
            <person name="Shimizu A."/>
            <person name="Kato Y."/>
            <person name="Nishiko R."/>
            <person name="Mori K."/>
            <person name="Fujita N."/>
            <person name="Imachi H."/>
            <person name="Takai K."/>
        </authorList>
    </citation>
    <scope>NUCLEOTIDE SEQUENCE [LARGE SCALE GENOMIC DNA]</scope>
    <source>
        <strain evidence="3">DSM 17711 / JCM 13418 / NBRC 101707 / SANAE</strain>
    </source>
</reference>